<dbReference type="Proteomes" id="UP000002654">
    <property type="component" value="Chromosome"/>
</dbReference>
<dbReference type="RefSeq" id="WP_014126233.1">
    <property type="nucleotide sequence ID" value="NC_016070.1"/>
</dbReference>
<feature type="domain" description="Diphthamide synthase" evidence="1">
    <location>
        <begin position="3"/>
        <end position="175"/>
    </location>
</feature>
<dbReference type="PaxDb" id="768679-TTX_0299"/>
<dbReference type="KEGG" id="ttn:TTX_0299"/>
<dbReference type="EMBL" id="FN869859">
    <property type="protein sequence ID" value="CCC80976.1"/>
    <property type="molecule type" value="Genomic_DNA"/>
</dbReference>
<accession>G4RN32</accession>
<evidence type="ECO:0000259" key="1">
    <source>
        <dbReference type="Pfam" id="PF01902"/>
    </source>
</evidence>
<dbReference type="PATRIC" id="fig|768679.9.peg.316"/>
<dbReference type="InterPro" id="IPR002761">
    <property type="entry name" value="Diphthami_syn_dom"/>
</dbReference>
<reference evidence="2 3" key="1">
    <citation type="journal article" date="2011" name="PLoS ONE">
        <title>The complete genome sequence of Thermoproteus tenax: a physiologically versatile member of the Crenarchaeota.</title>
        <authorList>
            <person name="Siebers B."/>
            <person name="Zaparty M."/>
            <person name="Raddatz G."/>
            <person name="Tjaden B."/>
            <person name="Albers S.V."/>
            <person name="Bell S.D."/>
            <person name="Blombach F."/>
            <person name="Kletzin A."/>
            <person name="Kyrpides N."/>
            <person name="Lanz C."/>
            <person name="Plagens A."/>
            <person name="Rampp M."/>
            <person name="Rosinus A."/>
            <person name="von Jan M."/>
            <person name="Makarova K.S."/>
            <person name="Klenk H.P."/>
            <person name="Schuster S.C."/>
            <person name="Hensel R."/>
        </authorList>
    </citation>
    <scope>NUCLEOTIDE SEQUENCE [LARGE SCALE GENOMIC DNA]</scope>
    <source>
        <strain evidence="3">ATCC 35583 / DSM 2078 / JCM 9277 / NBRC 100435 / Kra 1</strain>
    </source>
</reference>
<dbReference type="STRING" id="768679.TTX_0299"/>
<sequence>MRAALFSGGKDSVYVALLEWPVDIFVVFVYEFPRPSPHLLNLNKVVEVAGALGVPVAILRTHKGRELEEEAQFLRRLGVDEIVAGDQAVEAHLKYMEKLAAEAGARLKEPIWGRDPAEVLLDEAKLMDFVVIGSQHEELLCERVGEDNVERFLEKTKALGVDPIGERGEYHTLAVSVRRLGASVPWRCREARDYGGYHIALVE</sequence>
<dbReference type="eggNOG" id="arCOG00036">
    <property type="taxonomic scope" value="Archaea"/>
</dbReference>
<dbReference type="HOGENOM" id="CLU_010289_1_0_2"/>
<keyword evidence="3" id="KW-1185">Reference proteome</keyword>
<evidence type="ECO:0000313" key="3">
    <source>
        <dbReference type="Proteomes" id="UP000002654"/>
    </source>
</evidence>
<dbReference type="SUPFAM" id="SSF52402">
    <property type="entry name" value="Adenine nucleotide alpha hydrolases-like"/>
    <property type="match status" value="1"/>
</dbReference>
<dbReference type="AlphaFoldDB" id="G4RN32"/>
<dbReference type="Gene3D" id="3.90.1490.10">
    <property type="entry name" value="putative n-type atp pyrophosphatase, domain 2"/>
    <property type="match status" value="1"/>
</dbReference>
<dbReference type="Pfam" id="PF01902">
    <property type="entry name" value="Diphthami_syn_2"/>
    <property type="match status" value="1"/>
</dbReference>
<proteinExistence type="predicted"/>
<dbReference type="GeneID" id="11263310"/>
<evidence type="ECO:0000313" key="2">
    <source>
        <dbReference type="EMBL" id="CCC80976.1"/>
    </source>
</evidence>
<protein>
    <submittedName>
        <fullName evidence="2">Predicted ATPase of PP-loop superfamily</fullName>
    </submittedName>
</protein>
<dbReference type="OrthoDB" id="372052at2157"/>
<name>G4RN32_THETK</name>
<dbReference type="InterPro" id="IPR014729">
    <property type="entry name" value="Rossmann-like_a/b/a_fold"/>
</dbReference>
<dbReference type="Gene3D" id="3.40.50.620">
    <property type="entry name" value="HUPs"/>
    <property type="match status" value="1"/>
</dbReference>
<gene>
    <name evidence="2" type="ordered locus">TTX_0299</name>
</gene>
<organism evidence="2 3">
    <name type="scientific">Thermoproteus tenax (strain ATCC 35583 / DSM 2078 / JCM 9277 / NBRC 100435 / Kra 1)</name>
    <dbReference type="NCBI Taxonomy" id="768679"/>
    <lineage>
        <taxon>Archaea</taxon>
        <taxon>Thermoproteota</taxon>
        <taxon>Thermoprotei</taxon>
        <taxon>Thermoproteales</taxon>
        <taxon>Thermoproteaceae</taxon>
        <taxon>Thermoproteus</taxon>
    </lineage>
</organism>